<dbReference type="GO" id="GO:0000976">
    <property type="term" value="F:transcription cis-regulatory region binding"/>
    <property type="evidence" value="ECO:0007669"/>
    <property type="project" value="TreeGrafter"/>
</dbReference>
<dbReference type="EMBL" id="AJWN02000106">
    <property type="protein sequence ID" value="OEE57787.1"/>
    <property type="molecule type" value="Genomic_DNA"/>
</dbReference>
<evidence type="ECO:0000256" key="1">
    <source>
        <dbReference type="ARBA" id="ARBA00009437"/>
    </source>
</evidence>
<dbReference type="SUPFAM" id="SSF46785">
    <property type="entry name" value="Winged helix' DNA-binding domain"/>
    <property type="match status" value="1"/>
</dbReference>
<dbReference type="Pfam" id="PF03466">
    <property type="entry name" value="LysR_substrate"/>
    <property type="match status" value="1"/>
</dbReference>
<feature type="domain" description="HTH lysR-type" evidence="5">
    <location>
        <begin position="6"/>
        <end position="63"/>
    </location>
</feature>
<dbReference type="PRINTS" id="PR00039">
    <property type="entry name" value="HTHLYSR"/>
</dbReference>
<dbReference type="InterPro" id="IPR036390">
    <property type="entry name" value="WH_DNA-bd_sf"/>
</dbReference>
<evidence type="ECO:0000313" key="7">
    <source>
        <dbReference type="Proteomes" id="UP000095039"/>
    </source>
</evidence>
<proteinExistence type="inferred from homology"/>
<dbReference type="AlphaFoldDB" id="A0A1E5BX02"/>
<gene>
    <name evidence="6" type="ORF">A1OK_16920</name>
</gene>
<evidence type="ECO:0000313" key="6">
    <source>
        <dbReference type="EMBL" id="OEE57787.1"/>
    </source>
</evidence>
<evidence type="ECO:0000256" key="3">
    <source>
        <dbReference type="ARBA" id="ARBA00023125"/>
    </source>
</evidence>
<evidence type="ECO:0000259" key="5">
    <source>
        <dbReference type="PROSITE" id="PS50931"/>
    </source>
</evidence>
<keyword evidence="2" id="KW-0805">Transcription regulation</keyword>
<dbReference type="CDD" id="cd05466">
    <property type="entry name" value="PBP2_LTTR_substrate"/>
    <property type="match status" value="1"/>
</dbReference>
<accession>A0A1E5BX02</accession>
<dbReference type="FunFam" id="1.10.10.10:FF:000001">
    <property type="entry name" value="LysR family transcriptional regulator"/>
    <property type="match status" value="1"/>
</dbReference>
<dbReference type="Proteomes" id="UP000095039">
    <property type="component" value="Unassembled WGS sequence"/>
</dbReference>
<dbReference type="InterPro" id="IPR000847">
    <property type="entry name" value="LysR_HTH_N"/>
</dbReference>
<dbReference type="Gene3D" id="1.10.10.10">
    <property type="entry name" value="Winged helix-like DNA-binding domain superfamily/Winged helix DNA-binding domain"/>
    <property type="match status" value="1"/>
</dbReference>
<dbReference type="Gene3D" id="3.40.190.10">
    <property type="entry name" value="Periplasmic binding protein-like II"/>
    <property type="match status" value="2"/>
</dbReference>
<dbReference type="GO" id="GO:0003700">
    <property type="term" value="F:DNA-binding transcription factor activity"/>
    <property type="evidence" value="ECO:0007669"/>
    <property type="project" value="InterPro"/>
</dbReference>
<name>A0A1E5BX02_9GAMM</name>
<reference evidence="6 7" key="1">
    <citation type="journal article" date="2012" name="Science">
        <title>Ecological populations of bacteria act as socially cohesive units of antibiotic production and resistance.</title>
        <authorList>
            <person name="Cordero O.X."/>
            <person name="Wildschutte H."/>
            <person name="Kirkup B."/>
            <person name="Proehl S."/>
            <person name="Ngo L."/>
            <person name="Hussain F."/>
            <person name="Le Roux F."/>
            <person name="Mincer T."/>
            <person name="Polz M.F."/>
        </authorList>
    </citation>
    <scope>NUCLEOTIDE SEQUENCE [LARGE SCALE GENOMIC DNA]</scope>
    <source>
        <strain evidence="6 7">FF-454</strain>
    </source>
</reference>
<organism evidence="6 7">
    <name type="scientific">Enterovibrio norvegicus FF-454</name>
    <dbReference type="NCBI Taxonomy" id="1185651"/>
    <lineage>
        <taxon>Bacteria</taxon>
        <taxon>Pseudomonadati</taxon>
        <taxon>Pseudomonadota</taxon>
        <taxon>Gammaproteobacteria</taxon>
        <taxon>Vibrionales</taxon>
        <taxon>Vibrionaceae</taxon>
        <taxon>Enterovibrio</taxon>
    </lineage>
</organism>
<dbReference type="Pfam" id="PF00126">
    <property type="entry name" value="HTH_1"/>
    <property type="match status" value="1"/>
</dbReference>
<dbReference type="PANTHER" id="PTHR30126:SF40">
    <property type="entry name" value="HTH-TYPE TRANSCRIPTIONAL REGULATOR GLTR"/>
    <property type="match status" value="1"/>
</dbReference>
<dbReference type="InterPro" id="IPR005119">
    <property type="entry name" value="LysR_subst-bd"/>
</dbReference>
<keyword evidence="7" id="KW-1185">Reference proteome</keyword>
<dbReference type="PANTHER" id="PTHR30126">
    <property type="entry name" value="HTH-TYPE TRANSCRIPTIONAL REGULATOR"/>
    <property type="match status" value="1"/>
</dbReference>
<keyword evidence="3" id="KW-0238">DNA-binding</keyword>
<keyword evidence="4" id="KW-0804">Transcription</keyword>
<dbReference type="PROSITE" id="PS50931">
    <property type="entry name" value="HTH_LYSR"/>
    <property type="match status" value="1"/>
</dbReference>
<dbReference type="SUPFAM" id="SSF53850">
    <property type="entry name" value="Periplasmic binding protein-like II"/>
    <property type="match status" value="1"/>
</dbReference>
<comment type="caution">
    <text evidence="6">The sequence shown here is derived from an EMBL/GenBank/DDBJ whole genome shotgun (WGS) entry which is preliminary data.</text>
</comment>
<comment type="similarity">
    <text evidence="1">Belongs to the LysR transcriptional regulatory family.</text>
</comment>
<sequence>MQPLGFELKALDVFVTTAKSGNMTATASQLNMSQSAVSQILANLETNLGVKLLDRSVRPIELTVAGRYFYDQSVHLLEQAYKTQHEVTKGSFDSLHLVRIAMVDSLAATVGQPLIEVIKKHTENWTMMTGYSHLHQQGLLSRSIDIIISDDVLEKQDNLRRCQILKEPFVLVIPRQFHERFPDLCTSLPAMSKHLDMVRYSEQSLIGQSIETYLHQQGLDAPDRMQLDNTYAVLSAVAQGLGWALTTPLCLMQGELFRQQITCLPLPEKDTFFRYLTLIARRNELGNLPETLANDSCKILRQHYLAKIRQDHPWLDGKIRIGRYSTV</sequence>
<evidence type="ECO:0000256" key="2">
    <source>
        <dbReference type="ARBA" id="ARBA00023015"/>
    </source>
</evidence>
<protein>
    <submittedName>
        <fullName evidence="6">Transcriptional regulator</fullName>
    </submittedName>
</protein>
<evidence type="ECO:0000256" key="4">
    <source>
        <dbReference type="ARBA" id="ARBA00023163"/>
    </source>
</evidence>
<dbReference type="InterPro" id="IPR036388">
    <property type="entry name" value="WH-like_DNA-bd_sf"/>
</dbReference>